<dbReference type="SUPFAM" id="SSF49344">
    <property type="entry name" value="CBD9-like"/>
    <property type="match status" value="1"/>
</dbReference>
<evidence type="ECO:0000313" key="4">
    <source>
        <dbReference type="Proteomes" id="UP000216339"/>
    </source>
</evidence>
<evidence type="ECO:0000259" key="2">
    <source>
        <dbReference type="Pfam" id="PF19313"/>
    </source>
</evidence>
<evidence type="ECO:0000256" key="1">
    <source>
        <dbReference type="SAM" id="SignalP"/>
    </source>
</evidence>
<evidence type="ECO:0000313" key="3">
    <source>
        <dbReference type="EMBL" id="PAP75980.1"/>
    </source>
</evidence>
<dbReference type="EMBL" id="MQWD01000001">
    <property type="protein sequence ID" value="PAP75980.1"/>
    <property type="molecule type" value="Genomic_DNA"/>
</dbReference>
<feature type="signal peptide" evidence="1">
    <location>
        <begin position="1"/>
        <end position="23"/>
    </location>
</feature>
<dbReference type="Proteomes" id="UP000216339">
    <property type="component" value="Unassembled WGS sequence"/>
</dbReference>
<keyword evidence="4" id="KW-1185">Reference proteome</keyword>
<reference evidence="3 4" key="1">
    <citation type="submission" date="2016-11" db="EMBL/GenBank/DDBJ databases">
        <title>Study of marine rhodopsin-containing bacteria.</title>
        <authorList>
            <person name="Yoshizawa S."/>
            <person name="Kumagai Y."/>
            <person name="Kogure K."/>
        </authorList>
    </citation>
    <scope>NUCLEOTIDE SEQUENCE [LARGE SCALE GENOMIC DNA]</scope>
    <source>
        <strain evidence="3 4">SAORIC-28</strain>
    </source>
</reference>
<dbReference type="RefSeq" id="WP_095509623.1">
    <property type="nucleotide sequence ID" value="NZ_MQWD01000001.1"/>
</dbReference>
<keyword evidence="1" id="KW-0732">Signal</keyword>
<protein>
    <recommendedName>
        <fullName evidence="2">DUF5916 domain-containing protein</fullName>
    </recommendedName>
</protein>
<accession>A0A271IXX2</accession>
<gene>
    <name evidence="3" type="ORF">BSZ37_05755</name>
</gene>
<dbReference type="InterPro" id="IPR045670">
    <property type="entry name" value="DUF5916"/>
</dbReference>
<feature type="domain" description="DUF5916" evidence="2">
    <location>
        <begin position="246"/>
        <end position="900"/>
    </location>
</feature>
<dbReference type="OrthoDB" id="9786766at2"/>
<organism evidence="3 4">
    <name type="scientific">Rubrivirga marina</name>
    <dbReference type="NCBI Taxonomy" id="1196024"/>
    <lineage>
        <taxon>Bacteria</taxon>
        <taxon>Pseudomonadati</taxon>
        <taxon>Rhodothermota</taxon>
        <taxon>Rhodothermia</taxon>
        <taxon>Rhodothermales</taxon>
        <taxon>Rubricoccaceae</taxon>
        <taxon>Rubrivirga</taxon>
    </lineage>
</organism>
<feature type="chain" id="PRO_5012786460" description="DUF5916 domain-containing protein" evidence="1">
    <location>
        <begin position="24"/>
        <end position="901"/>
    </location>
</feature>
<dbReference type="AlphaFoldDB" id="A0A271IXX2"/>
<sequence length="901" mass="95220">MTPIRLLAALLVAGFAAGPSAQASLDASTVTLPATDGARVLRALALDASPVDLDGRLTEAAWAAAEVASGFVQRAPNPGAPATEPTEARVLYDGAFVYVGMRMHDSQPAAIAARLGRRDTDVPSDWAMVQLGSYGDGRTAFAFAVNPAGVRVDLLLYDDVQEDFSWDAVWDAATSRDESGWTAEFRIPLSQLRYAPAEGEQAWGLQFRRDLLRNGEASFWSPSLPEDDGQVSRFGTLEGLRGLRSPRALELQPYVASALTRAPGDPADPFYRANDLAPRVGLDARYGVTGDLTLAATVNPDFGQVEADPAEVNLGAFELFLQERRPFFVEGADAFAFGRTRAMFRMSRPTYLYTRRIGGAPSRTRFVPAEAHDLAGDGAVYTDAPLQTTVLGAAKLSGRVGRFSVGVLDAVTAPAWGRYRAFDATGTEVAAGDALVQPAANYAVASARGRFGKTVLGALVTDVRHATGEGALAALLPSGATLAGLDAEHRLSADWVLSGAVAASHVVGSAEAIAGLQRAYPRLYQRPDAGHLGLDVGRTALSGLTGEAALTKSGGRHWQGSLVGAFTTPGFDANGLGYQSRADHAYVGGIVAYSQNEPQGLLRSWNANLYGGSAWNFDGDRISMFGGAGAGGQFHNFWHWGVGVQGYARAVNDRLTRGGPVATWPIDGSVQASVGTDSRRAVSVSAGALVGLNELGGGSKGAEIGIEVRPRTNLALSFSPGGSIDASPRQFVTAVDDETATATFGRRYVFARLDQTTAYLTARADWTFTPDLTLQLVVRPYLSAGRFSRYADLGAPGALRLPEYGVDLGSIETHADGSVTIAPGGGAEPIALGAPDFAVRSLQGNAVLRWEYRPGSTVFVVWQQQRDGFDPDGAFGGRDVGRLFTDPVRNVVLVKLSYWLG</sequence>
<name>A0A271IXX2_9BACT</name>
<dbReference type="CDD" id="cd09618">
    <property type="entry name" value="CBM9_like_2"/>
    <property type="match status" value="1"/>
</dbReference>
<proteinExistence type="predicted"/>
<dbReference type="Gene3D" id="2.60.40.1190">
    <property type="match status" value="1"/>
</dbReference>
<dbReference type="Pfam" id="PF19313">
    <property type="entry name" value="DUF5916"/>
    <property type="match status" value="1"/>
</dbReference>
<comment type="caution">
    <text evidence="3">The sequence shown here is derived from an EMBL/GenBank/DDBJ whole genome shotgun (WGS) entry which is preliminary data.</text>
</comment>